<keyword evidence="3" id="KW-0378">Hydrolase</keyword>
<dbReference type="Gramene" id="EES16190">
    <property type="protein sequence ID" value="EES16190"/>
    <property type="gene ID" value="SORBI_3008G135800"/>
</dbReference>
<dbReference type="Gene3D" id="3.40.50.1110">
    <property type="entry name" value="SGNH hydrolase"/>
    <property type="match status" value="1"/>
</dbReference>
<evidence type="ECO:0000256" key="2">
    <source>
        <dbReference type="ARBA" id="ARBA00022729"/>
    </source>
</evidence>
<dbReference type="InterPro" id="IPR036514">
    <property type="entry name" value="SGNH_hydro_sf"/>
</dbReference>
<reference evidence="6 7" key="1">
    <citation type="journal article" date="2009" name="Nature">
        <title>The Sorghum bicolor genome and the diversification of grasses.</title>
        <authorList>
            <person name="Paterson A.H."/>
            <person name="Bowers J.E."/>
            <person name="Bruggmann R."/>
            <person name="Dubchak I."/>
            <person name="Grimwood J."/>
            <person name="Gundlach H."/>
            <person name="Haberer G."/>
            <person name="Hellsten U."/>
            <person name="Mitros T."/>
            <person name="Poliakov A."/>
            <person name="Schmutz J."/>
            <person name="Spannagl M."/>
            <person name="Tang H."/>
            <person name="Wang X."/>
            <person name="Wicker T."/>
            <person name="Bharti A.K."/>
            <person name="Chapman J."/>
            <person name="Feltus F.A."/>
            <person name="Gowik U."/>
            <person name="Grigoriev I.V."/>
            <person name="Lyons E."/>
            <person name="Maher C.A."/>
            <person name="Martis M."/>
            <person name="Narechania A."/>
            <person name="Otillar R.P."/>
            <person name="Penning B.W."/>
            <person name="Salamov A.A."/>
            <person name="Wang Y."/>
            <person name="Zhang L."/>
            <person name="Carpita N.C."/>
            <person name="Freeling M."/>
            <person name="Gingle A.R."/>
            <person name="Hash C.T."/>
            <person name="Keller B."/>
            <person name="Klein P."/>
            <person name="Kresovich S."/>
            <person name="McCann M.C."/>
            <person name="Ming R."/>
            <person name="Peterson D.G."/>
            <person name="Mehboob-ur-Rahman"/>
            <person name="Ware D."/>
            <person name="Westhoff P."/>
            <person name="Mayer K.F."/>
            <person name="Messing J."/>
            <person name="Rokhsar D.S."/>
        </authorList>
    </citation>
    <scope>NUCLEOTIDE SEQUENCE [LARGE SCALE GENOMIC DNA]</scope>
    <source>
        <strain evidence="7">cv. BTx623</strain>
    </source>
</reference>
<keyword evidence="4" id="KW-0325">Glycoprotein</keyword>
<dbReference type="HOGENOM" id="CLU_015101_2_1_1"/>
<feature type="chain" id="PRO_5002957202" evidence="5">
    <location>
        <begin position="31"/>
        <end position="361"/>
    </location>
</feature>
<dbReference type="eggNOG" id="ENOG502QSMM">
    <property type="taxonomic scope" value="Eukaryota"/>
</dbReference>
<evidence type="ECO:0000313" key="6">
    <source>
        <dbReference type="EMBL" id="EES16190.1"/>
    </source>
</evidence>
<dbReference type="KEGG" id="sbi:8068099"/>
<accession>C5YPY9</accession>
<keyword evidence="7" id="KW-1185">Reference proteome</keyword>
<reference evidence="7" key="2">
    <citation type="journal article" date="2018" name="Plant J.">
        <title>The Sorghum bicolor reference genome: improved assembly, gene annotations, a transcriptome atlas, and signatures of genome organization.</title>
        <authorList>
            <person name="McCormick R.F."/>
            <person name="Truong S.K."/>
            <person name="Sreedasyam A."/>
            <person name="Jenkins J."/>
            <person name="Shu S."/>
            <person name="Sims D."/>
            <person name="Kennedy M."/>
            <person name="Amirebrahimi M."/>
            <person name="Weers B.D."/>
            <person name="McKinley B."/>
            <person name="Mattison A."/>
            <person name="Morishige D.T."/>
            <person name="Grimwood J."/>
            <person name="Schmutz J."/>
            <person name="Mullet J.E."/>
        </authorList>
    </citation>
    <scope>NUCLEOTIDE SEQUENCE [LARGE SCALE GENOMIC DNA]</scope>
    <source>
        <strain evidence="7">cv. BTx623</strain>
    </source>
</reference>
<feature type="signal peptide" evidence="5">
    <location>
        <begin position="1"/>
        <end position="30"/>
    </location>
</feature>
<evidence type="ECO:0000256" key="3">
    <source>
        <dbReference type="ARBA" id="ARBA00022801"/>
    </source>
</evidence>
<proteinExistence type="inferred from homology"/>
<name>C5YPY9_SORBI</name>
<dbReference type="PANTHER" id="PTHR22835:SF549">
    <property type="entry name" value="GDSL ESTERASE_LIPASE"/>
    <property type="match status" value="1"/>
</dbReference>
<dbReference type="Pfam" id="PF00657">
    <property type="entry name" value="Lipase_GDSL"/>
    <property type="match status" value="1"/>
</dbReference>
<dbReference type="PANTHER" id="PTHR22835">
    <property type="entry name" value="ZINC FINGER FYVE DOMAIN CONTAINING PROTEIN"/>
    <property type="match status" value="1"/>
</dbReference>
<dbReference type="STRING" id="4558.C5YPY9"/>
<dbReference type="AlphaFoldDB" id="C5YPY9"/>
<evidence type="ECO:0000256" key="1">
    <source>
        <dbReference type="ARBA" id="ARBA00008668"/>
    </source>
</evidence>
<protein>
    <submittedName>
        <fullName evidence="6">Uncharacterized protein</fullName>
    </submittedName>
</protein>
<dbReference type="EMBL" id="CM000767">
    <property type="protein sequence ID" value="EES16190.1"/>
    <property type="molecule type" value="Genomic_DNA"/>
</dbReference>
<dbReference type="CDD" id="cd01837">
    <property type="entry name" value="SGNH_plant_lipase_like"/>
    <property type="match status" value="1"/>
</dbReference>
<dbReference type="OMA" id="FYSGSPW"/>
<dbReference type="InterPro" id="IPR035669">
    <property type="entry name" value="SGNH_plant_lipase-like"/>
</dbReference>
<gene>
    <name evidence="6" type="ORF">SORBI_3008G135800</name>
</gene>
<dbReference type="InParanoid" id="C5YPY9"/>
<dbReference type="OrthoDB" id="685683at2759"/>
<sequence length="361" mass="40159">MSSHVSISVVVIVLVPVVLLLNSHVGLCSCYKRIFSFGDDSMDTGNFVHLIGKNASKYKEAPYGNTFFRHPTGRMSDGRVLIDFYAQALKLPLIPPILPKKDSGHFPHGANFAVFGATAREQLFYSGSPWCLGTQMGWFHNMVDRIAPRDAAKKQFLSDSLVVMGGIGGNDYYSYFIAGKPSKDGNIIPDVIAYIEHFIEELICSTGAKAFLIPNNFPIGCFASYLSRFHSDNPEDYDEHGCLRWFNEFSQTHNEQLYSAIGRINITYPDVKLIYADYYNATMEFIKNPGRFGIGNPLVACCGGDGPYHTSMECNGTAKLWGDPHHFANWDGMHMTEKAYNIIVEGVLNGPFADPPFPRSC</sequence>
<evidence type="ECO:0000313" key="7">
    <source>
        <dbReference type="Proteomes" id="UP000000768"/>
    </source>
</evidence>
<organism evidence="6 7">
    <name type="scientific">Sorghum bicolor</name>
    <name type="common">Sorghum</name>
    <name type="synonym">Sorghum vulgare</name>
    <dbReference type="NCBI Taxonomy" id="4558"/>
    <lineage>
        <taxon>Eukaryota</taxon>
        <taxon>Viridiplantae</taxon>
        <taxon>Streptophyta</taxon>
        <taxon>Embryophyta</taxon>
        <taxon>Tracheophyta</taxon>
        <taxon>Spermatophyta</taxon>
        <taxon>Magnoliopsida</taxon>
        <taxon>Liliopsida</taxon>
        <taxon>Poales</taxon>
        <taxon>Poaceae</taxon>
        <taxon>PACMAD clade</taxon>
        <taxon>Panicoideae</taxon>
        <taxon>Andropogonodae</taxon>
        <taxon>Andropogoneae</taxon>
        <taxon>Sorghinae</taxon>
        <taxon>Sorghum</taxon>
    </lineage>
</organism>
<dbReference type="Proteomes" id="UP000000768">
    <property type="component" value="Chromosome 8"/>
</dbReference>
<dbReference type="GO" id="GO:0016788">
    <property type="term" value="F:hydrolase activity, acting on ester bonds"/>
    <property type="evidence" value="ECO:0007669"/>
    <property type="project" value="InterPro"/>
</dbReference>
<evidence type="ECO:0000256" key="5">
    <source>
        <dbReference type="SAM" id="SignalP"/>
    </source>
</evidence>
<comment type="similarity">
    <text evidence="1">Belongs to the 'GDSL' lipolytic enzyme family.</text>
</comment>
<evidence type="ECO:0000256" key="4">
    <source>
        <dbReference type="ARBA" id="ARBA00023180"/>
    </source>
</evidence>
<dbReference type="InterPro" id="IPR001087">
    <property type="entry name" value="GDSL"/>
</dbReference>
<keyword evidence="2 5" id="KW-0732">Signal</keyword>